<comment type="subcellular location">
    <subcellularLocation>
        <location evidence="2">Cell membrane</location>
        <topology evidence="2">Multi-pass membrane protein</topology>
    </subcellularLocation>
</comment>
<keyword evidence="8" id="KW-0378">Hydrolase</keyword>
<evidence type="ECO:0000313" key="15">
    <source>
        <dbReference type="EMBL" id="PAB57112.1"/>
    </source>
</evidence>
<keyword evidence="12 13" id="KW-0472">Membrane</keyword>
<dbReference type="GO" id="GO:0046872">
    <property type="term" value="F:metal ion binding"/>
    <property type="evidence" value="ECO:0007669"/>
    <property type="project" value="UniProtKB-KW"/>
</dbReference>
<dbReference type="OrthoDB" id="9800627at2"/>
<evidence type="ECO:0000313" key="16">
    <source>
        <dbReference type="Proteomes" id="UP000216024"/>
    </source>
</evidence>
<keyword evidence="4" id="KW-1003">Cell membrane</keyword>
<keyword evidence="16" id="KW-1185">Reference proteome</keyword>
<dbReference type="RefSeq" id="WP_095135533.1">
    <property type="nucleotide sequence ID" value="NZ_NIBG01000028.1"/>
</dbReference>
<proteinExistence type="inferred from homology"/>
<dbReference type="GO" id="GO:0006508">
    <property type="term" value="P:proteolysis"/>
    <property type="evidence" value="ECO:0007669"/>
    <property type="project" value="UniProtKB-KW"/>
</dbReference>
<evidence type="ECO:0000256" key="12">
    <source>
        <dbReference type="ARBA" id="ARBA00023136"/>
    </source>
</evidence>
<dbReference type="EMBL" id="NIBG01000028">
    <property type="protein sequence ID" value="PAB57112.1"/>
    <property type="molecule type" value="Genomic_DNA"/>
</dbReference>
<feature type="transmembrane region" description="Helical" evidence="13">
    <location>
        <begin position="129"/>
        <end position="146"/>
    </location>
</feature>
<evidence type="ECO:0000256" key="11">
    <source>
        <dbReference type="ARBA" id="ARBA00023049"/>
    </source>
</evidence>
<comment type="caution">
    <text evidence="15">The sequence shown here is derived from an EMBL/GenBank/DDBJ whole genome shotgun (WGS) entry which is preliminary data.</text>
</comment>
<accession>A0A267MCK3</accession>
<evidence type="ECO:0000256" key="4">
    <source>
        <dbReference type="ARBA" id="ARBA00022475"/>
    </source>
</evidence>
<feature type="transmembrane region" description="Helical" evidence="13">
    <location>
        <begin position="178"/>
        <end position="204"/>
    </location>
</feature>
<dbReference type="GO" id="GO:0008237">
    <property type="term" value="F:metallopeptidase activity"/>
    <property type="evidence" value="ECO:0007669"/>
    <property type="project" value="UniProtKB-KW"/>
</dbReference>
<keyword evidence="11" id="KW-0482">Metalloprotease</keyword>
<keyword evidence="9" id="KW-0862">Zinc</keyword>
<comment type="cofactor">
    <cofactor evidence="1">
        <name>Zn(2+)</name>
        <dbReference type="ChEBI" id="CHEBI:29105"/>
    </cofactor>
</comment>
<evidence type="ECO:0000256" key="10">
    <source>
        <dbReference type="ARBA" id="ARBA00022989"/>
    </source>
</evidence>
<reference evidence="15 16" key="1">
    <citation type="submission" date="2017-06" db="EMBL/GenBank/DDBJ databases">
        <title>Draft genome sequence of anaerobic fermentative bacterium Anaeromicrobium sediminis DY2726D isolated from West Pacific Ocean sediments.</title>
        <authorList>
            <person name="Zeng X."/>
        </authorList>
    </citation>
    <scope>NUCLEOTIDE SEQUENCE [LARGE SCALE GENOMIC DNA]</scope>
    <source>
        <strain evidence="15 16">DY2726D</strain>
    </source>
</reference>
<evidence type="ECO:0000259" key="14">
    <source>
        <dbReference type="Pfam" id="PF02163"/>
    </source>
</evidence>
<dbReference type="CDD" id="cd06158">
    <property type="entry name" value="S2P-M50_like_1"/>
    <property type="match status" value="1"/>
</dbReference>
<evidence type="ECO:0000256" key="6">
    <source>
        <dbReference type="ARBA" id="ARBA00022692"/>
    </source>
</evidence>
<evidence type="ECO:0000256" key="2">
    <source>
        <dbReference type="ARBA" id="ARBA00004651"/>
    </source>
</evidence>
<dbReference type="GO" id="GO:0005886">
    <property type="term" value="C:plasma membrane"/>
    <property type="evidence" value="ECO:0007669"/>
    <property type="project" value="UniProtKB-SubCell"/>
</dbReference>
<protein>
    <submittedName>
        <fullName evidence="15">Peptidase M50</fullName>
    </submittedName>
</protein>
<evidence type="ECO:0000256" key="8">
    <source>
        <dbReference type="ARBA" id="ARBA00022801"/>
    </source>
</evidence>
<dbReference type="PANTHER" id="PTHR35864">
    <property type="entry name" value="ZINC METALLOPROTEASE MJ0611-RELATED"/>
    <property type="match status" value="1"/>
</dbReference>
<keyword evidence="6 13" id="KW-0812">Transmembrane</keyword>
<dbReference type="Pfam" id="PF02163">
    <property type="entry name" value="Peptidase_M50"/>
    <property type="match status" value="1"/>
</dbReference>
<evidence type="ECO:0000256" key="3">
    <source>
        <dbReference type="ARBA" id="ARBA00007931"/>
    </source>
</evidence>
<evidence type="ECO:0000256" key="1">
    <source>
        <dbReference type="ARBA" id="ARBA00001947"/>
    </source>
</evidence>
<comment type="similarity">
    <text evidence="3">Belongs to the peptidase M50B family.</text>
</comment>
<evidence type="ECO:0000256" key="13">
    <source>
        <dbReference type="SAM" id="Phobius"/>
    </source>
</evidence>
<evidence type="ECO:0000256" key="5">
    <source>
        <dbReference type="ARBA" id="ARBA00022670"/>
    </source>
</evidence>
<dbReference type="InterPro" id="IPR008915">
    <property type="entry name" value="Peptidase_M50"/>
</dbReference>
<evidence type="ECO:0000256" key="7">
    <source>
        <dbReference type="ARBA" id="ARBA00022723"/>
    </source>
</evidence>
<gene>
    <name evidence="15" type="ORF">CCE28_19470</name>
</gene>
<dbReference type="InterPro" id="IPR052348">
    <property type="entry name" value="Metallopeptidase_M50B"/>
</dbReference>
<feature type="transmembrane region" description="Helical" evidence="13">
    <location>
        <begin position="51"/>
        <end position="73"/>
    </location>
</feature>
<feature type="transmembrane region" description="Helical" evidence="13">
    <location>
        <begin position="94"/>
        <end position="117"/>
    </location>
</feature>
<name>A0A267MCK3_9FIRM</name>
<keyword evidence="7" id="KW-0479">Metal-binding</keyword>
<dbReference type="PANTHER" id="PTHR35864:SF1">
    <property type="entry name" value="ZINC METALLOPROTEASE YWHC-RELATED"/>
    <property type="match status" value="1"/>
</dbReference>
<feature type="domain" description="Peptidase M50" evidence="14">
    <location>
        <begin position="14"/>
        <end position="182"/>
    </location>
</feature>
<sequence length="209" mass="23718">MSFNIMDKLLLLPGILIGLSFHEYAHAQMAVWLGDDTPKKMGRLTISPLPHIDFVGFIFLLIAGFGWAKPVVIDPRNFKNPKRDDVLVSLAGPFMNILLAIFFFISIKIIFATNGSIMEGSLLDTTIRIFQYAAWINVVLCVFNLFPFPPLDGSHVIVNLFNLYESPNYFKIYNFSRFVLLILIITDIIDKLISPPIIFVYNLLASLIF</sequence>
<evidence type="ECO:0000256" key="9">
    <source>
        <dbReference type="ARBA" id="ARBA00022833"/>
    </source>
</evidence>
<keyword evidence="5" id="KW-0645">Protease</keyword>
<dbReference type="AlphaFoldDB" id="A0A267MCK3"/>
<organism evidence="15 16">
    <name type="scientific">Anaeromicrobium sediminis</name>
    <dbReference type="NCBI Taxonomy" id="1478221"/>
    <lineage>
        <taxon>Bacteria</taxon>
        <taxon>Bacillati</taxon>
        <taxon>Bacillota</taxon>
        <taxon>Clostridia</taxon>
        <taxon>Peptostreptococcales</taxon>
        <taxon>Thermotaleaceae</taxon>
        <taxon>Anaeromicrobium</taxon>
    </lineage>
</organism>
<keyword evidence="10 13" id="KW-1133">Transmembrane helix</keyword>
<dbReference type="InterPro" id="IPR044537">
    <property type="entry name" value="Rip2-like"/>
</dbReference>
<dbReference type="Proteomes" id="UP000216024">
    <property type="component" value="Unassembled WGS sequence"/>
</dbReference>